<dbReference type="CDD" id="cd05327">
    <property type="entry name" value="retinol-DH_like_SDR_c_like"/>
    <property type="match status" value="1"/>
</dbReference>
<accession>A0AAN9AAB2</accession>
<comment type="caution">
    <text evidence="3">The sequence shown here is derived from an EMBL/GenBank/DDBJ whole genome shotgun (WGS) entry which is preliminary data.</text>
</comment>
<sequence length="321" mass="35379">MLFWITIIIGAIIAIRVIYIKQSGICYSKRRLDGKIAIVTGASAGIGKETARDLANRGAKVILACRNIQKAQRVADDIISTTGNGQVFVRQLDTSDLNSVRNFAKDFKKTETALHILVNNAGINGVDRKKLTDDGLELTMATNHFGHFLLTNMLLNLLKSSTPSRIVNVTSLGHSFCRRIDPDDLNYEKRSYPGSPVAYGQSKLCNILFTLELAQKLQGTGVIANSVHPGLVYTEILTKQGYKLLNAISTPIVQLFGKDEKLGAQTTIYLAVSEEVDDISGEYFTDCKIAKTTDMAKDRGLAKKIWEVSERLVKLTPEDLK</sequence>
<keyword evidence="4" id="KW-1185">Reference proteome</keyword>
<dbReference type="AlphaFoldDB" id="A0AAN9AAB2"/>
<evidence type="ECO:0000313" key="3">
    <source>
        <dbReference type="EMBL" id="KAK7076042.1"/>
    </source>
</evidence>
<dbReference type="GO" id="GO:0016491">
    <property type="term" value="F:oxidoreductase activity"/>
    <property type="evidence" value="ECO:0007669"/>
    <property type="project" value="UniProtKB-KW"/>
</dbReference>
<evidence type="ECO:0008006" key="5">
    <source>
        <dbReference type="Google" id="ProtNLM"/>
    </source>
</evidence>
<dbReference type="Proteomes" id="UP001381693">
    <property type="component" value="Unassembled WGS sequence"/>
</dbReference>
<dbReference type="SUPFAM" id="SSF51735">
    <property type="entry name" value="NAD(P)-binding Rossmann-fold domains"/>
    <property type="match status" value="1"/>
</dbReference>
<dbReference type="PRINTS" id="PR00080">
    <property type="entry name" value="SDRFAMILY"/>
</dbReference>
<dbReference type="PANTHER" id="PTHR43157">
    <property type="entry name" value="PHOSPHATIDYLINOSITOL-GLYCAN BIOSYNTHESIS CLASS F PROTEIN-RELATED"/>
    <property type="match status" value="1"/>
</dbReference>
<comment type="similarity">
    <text evidence="2">Belongs to the short-chain dehydrogenases/reductases (SDR) family.</text>
</comment>
<evidence type="ECO:0000313" key="4">
    <source>
        <dbReference type="Proteomes" id="UP001381693"/>
    </source>
</evidence>
<dbReference type="InterPro" id="IPR002347">
    <property type="entry name" value="SDR_fam"/>
</dbReference>
<gene>
    <name evidence="3" type="ORF">SK128_014738</name>
</gene>
<dbReference type="InterPro" id="IPR036291">
    <property type="entry name" value="NAD(P)-bd_dom_sf"/>
</dbReference>
<dbReference type="PANTHER" id="PTHR43157:SF31">
    <property type="entry name" value="PHOSPHATIDYLINOSITOL-GLYCAN BIOSYNTHESIS CLASS F PROTEIN"/>
    <property type="match status" value="1"/>
</dbReference>
<dbReference type="PRINTS" id="PR00081">
    <property type="entry name" value="GDHRDH"/>
</dbReference>
<protein>
    <recommendedName>
        <fullName evidence="5">Retinol dehydrogenase 13</fullName>
    </recommendedName>
</protein>
<keyword evidence="1" id="KW-0560">Oxidoreductase</keyword>
<dbReference type="EMBL" id="JAXCGZ010009902">
    <property type="protein sequence ID" value="KAK7076042.1"/>
    <property type="molecule type" value="Genomic_DNA"/>
</dbReference>
<evidence type="ECO:0000256" key="1">
    <source>
        <dbReference type="ARBA" id="ARBA00023002"/>
    </source>
</evidence>
<organism evidence="3 4">
    <name type="scientific">Halocaridina rubra</name>
    <name type="common">Hawaiian red shrimp</name>
    <dbReference type="NCBI Taxonomy" id="373956"/>
    <lineage>
        <taxon>Eukaryota</taxon>
        <taxon>Metazoa</taxon>
        <taxon>Ecdysozoa</taxon>
        <taxon>Arthropoda</taxon>
        <taxon>Crustacea</taxon>
        <taxon>Multicrustacea</taxon>
        <taxon>Malacostraca</taxon>
        <taxon>Eumalacostraca</taxon>
        <taxon>Eucarida</taxon>
        <taxon>Decapoda</taxon>
        <taxon>Pleocyemata</taxon>
        <taxon>Caridea</taxon>
        <taxon>Atyoidea</taxon>
        <taxon>Atyidae</taxon>
        <taxon>Halocaridina</taxon>
    </lineage>
</organism>
<dbReference type="Gene3D" id="3.40.50.720">
    <property type="entry name" value="NAD(P)-binding Rossmann-like Domain"/>
    <property type="match status" value="1"/>
</dbReference>
<reference evidence="3 4" key="1">
    <citation type="submission" date="2023-11" db="EMBL/GenBank/DDBJ databases">
        <title>Halocaridina rubra genome assembly.</title>
        <authorList>
            <person name="Smith C."/>
        </authorList>
    </citation>
    <scope>NUCLEOTIDE SEQUENCE [LARGE SCALE GENOMIC DNA]</scope>
    <source>
        <strain evidence="3">EP-1</strain>
        <tissue evidence="3">Whole</tissue>
    </source>
</reference>
<proteinExistence type="inferred from homology"/>
<name>A0AAN9AAB2_HALRR</name>
<evidence type="ECO:0000256" key="2">
    <source>
        <dbReference type="RuleBase" id="RU000363"/>
    </source>
</evidence>
<dbReference type="Pfam" id="PF00106">
    <property type="entry name" value="adh_short"/>
    <property type="match status" value="1"/>
</dbReference>